<dbReference type="GO" id="GO:0005615">
    <property type="term" value="C:extracellular space"/>
    <property type="evidence" value="ECO:0007669"/>
    <property type="project" value="TreeGrafter"/>
</dbReference>
<dbReference type="AlphaFoldDB" id="A0A5S6QSU3"/>
<dbReference type="WBParaSite" id="TMUE_2000010305.1">
    <property type="protein sequence ID" value="TMUE_2000010305.1"/>
    <property type="gene ID" value="WBGene00300940"/>
</dbReference>
<dbReference type="SUPFAM" id="SSF57501">
    <property type="entry name" value="Cystine-knot cytokines"/>
    <property type="match status" value="1"/>
</dbReference>
<dbReference type="PROSITE" id="PS50278">
    <property type="entry name" value="PDGF_2"/>
    <property type="match status" value="1"/>
</dbReference>
<dbReference type="GO" id="GO:0008284">
    <property type="term" value="P:positive regulation of cell population proliferation"/>
    <property type="evidence" value="ECO:0007669"/>
    <property type="project" value="TreeGrafter"/>
</dbReference>
<protein>
    <submittedName>
        <fullName evidence="7">PDGF_2 domain-containing protein</fullName>
    </submittedName>
</protein>
<dbReference type="GO" id="GO:0051781">
    <property type="term" value="P:positive regulation of cell division"/>
    <property type="evidence" value="ECO:0007669"/>
    <property type="project" value="UniProtKB-KW"/>
</dbReference>
<evidence type="ECO:0000313" key="7">
    <source>
        <dbReference type="WBParaSite" id="TMUE_2000010305.1"/>
    </source>
</evidence>
<keyword evidence="4" id="KW-0732">Signal</keyword>
<evidence type="ECO:0000256" key="2">
    <source>
        <dbReference type="ARBA" id="ARBA00023030"/>
    </source>
</evidence>
<evidence type="ECO:0000259" key="5">
    <source>
        <dbReference type="PROSITE" id="PS50278"/>
    </source>
</evidence>
<sequence>MLMTLRVLTIVGIATFLRALRADLGGEEVKKLLRKIKTHQEFLTRFHVQNFHNASYLATTHRGSRILETQRSALGITGHHAMTQFKSNSNIQLEKEDIKEETEIIEEPVQSQDSCKVVTVCAPLPIEKEPQLYYFPECIDMPQCLGGCCENLHRCKPTEKEAVRVKVRSWLYLGSEDGRPSFQLSKEFLVDMERHVNCDCNNCDQTPKCEENQVVDGCECKCVNEQDAALCTGDNQYWSKEKCMCECKNNCPPDQRSAIDHDCRCISPTVRYPLFSDPWYRRRHRRLHGRKWKNN</sequence>
<dbReference type="PANTHER" id="PTHR11633">
    <property type="entry name" value="PLATELET-DERIVED GROWTH FACTOR"/>
    <property type="match status" value="1"/>
</dbReference>
<organism evidence="6 7">
    <name type="scientific">Trichuris muris</name>
    <name type="common">Mouse whipworm</name>
    <dbReference type="NCBI Taxonomy" id="70415"/>
    <lineage>
        <taxon>Eukaryota</taxon>
        <taxon>Metazoa</taxon>
        <taxon>Ecdysozoa</taxon>
        <taxon>Nematoda</taxon>
        <taxon>Enoplea</taxon>
        <taxon>Dorylaimia</taxon>
        <taxon>Trichinellida</taxon>
        <taxon>Trichuridae</taxon>
        <taxon>Trichuris</taxon>
    </lineage>
</organism>
<reference evidence="7" key="1">
    <citation type="submission" date="2019-12" db="UniProtKB">
        <authorList>
            <consortium name="WormBaseParasite"/>
        </authorList>
    </citation>
    <scope>IDENTIFICATION</scope>
</reference>
<accession>A0A5S6QSU3</accession>
<dbReference type="GO" id="GO:0016020">
    <property type="term" value="C:membrane"/>
    <property type="evidence" value="ECO:0007669"/>
    <property type="project" value="InterPro"/>
</dbReference>
<dbReference type="Gene3D" id="2.10.90.10">
    <property type="entry name" value="Cystine-knot cytokines"/>
    <property type="match status" value="1"/>
</dbReference>
<comment type="similarity">
    <text evidence="1">Belongs to the PDGF/VEGF growth factor family.</text>
</comment>
<evidence type="ECO:0000256" key="3">
    <source>
        <dbReference type="ARBA" id="ARBA00023246"/>
    </source>
</evidence>
<dbReference type="InterPro" id="IPR029034">
    <property type="entry name" value="Cystine-knot_cytokine"/>
</dbReference>
<feature type="chain" id="PRO_5024378957" evidence="4">
    <location>
        <begin position="20"/>
        <end position="295"/>
    </location>
</feature>
<dbReference type="InterPro" id="IPR000072">
    <property type="entry name" value="PDGF/VEGF_dom"/>
</dbReference>
<keyword evidence="6" id="KW-1185">Reference proteome</keyword>
<evidence type="ECO:0000256" key="4">
    <source>
        <dbReference type="SAM" id="SignalP"/>
    </source>
</evidence>
<evidence type="ECO:0000313" key="6">
    <source>
        <dbReference type="Proteomes" id="UP000046395"/>
    </source>
</evidence>
<keyword evidence="2" id="KW-0339">Growth factor</keyword>
<dbReference type="GO" id="GO:0008083">
    <property type="term" value="F:growth factor activity"/>
    <property type="evidence" value="ECO:0007669"/>
    <property type="project" value="UniProtKB-KW"/>
</dbReference>
<dbReference type="GO" id="GO:0070851">
    <property type="term" value="F:growth factor receptor binding"/>
    <property type="evidence" value="ECO:0007669"/>
    <property type="project" value="TreeGrafter"/>
</dbReference>
<proteinExistence type="inferred from homology"/>
<dbReference type="STRING" id="70415.A0A5S6QSU3"/>
<keyword evidence="3" id="KW-0497">Mitogen</keyword>
<dbReference type="Pfam" id="PF00341">
    <property type="entry name" value="PDGF"/>
    <property type="match status" value="1"/>
</dbReference>
<feature type="signal peptide" evidence="4">
    <location>
        <begin position="1"/>
        <end position="19"/>
    </location>
</feature>
<dbReference type="Proteomes" id="UP000046395">
    <property type="component" value="Unassembled WGS sequence"/>
</dbReference>
<name>A0A5S6QSU3_TRIMR</name>
<feature type="domain" description="Platelet-derived growth factor (PDGF) family profile" evidence="5">
    <location>
        <begin position="117"/>
        <end position="200"/>
    </location>
</feature>
<dbReference type="PANTHER" id="PTHR11633:SF1">
    <property type="entry name" value="LD28763P"/>
    <property type="match status" value="1"/>
</dbReference>
<evidence type="ECO:0000256" key="1">
    <source>
        <dbReference type="ARBA" id="ARBA00006686"/>
    </source>
</evidence>